<dbReference type="OrthoDB" id="1326435at2759"/>
<feature type="region of interest" description="Disordered" evidence="1">
    <location>
        <begin position="1"/>
        <end position="23"/>
    </location>
</feature>
<accession>A0A9J5YZ07</accession>
<reference evidence="2 3" key="1">
    <citation type="submission" date="2020-09" db="EMBL/GenBank/DDBJ databases">
        <title>De no assembly of potato wild relative species, Solanum commersonii.</title>
        <authorList>
            <person name="Cho K."/>
        </authorList>
    </citation>
    <scope>NUCLEOTIDE SEQUENCE [LARGE SCALE GENOMIC DNA]</scope>
    <source>
        <strain evidence="2">LZ3.2</strain>
        <tissue evidence="2">Leaf</tissue>
    </source>
</reference>
<comment type="caution">
    <text evidence="2">The sequence shown here is derived from an EMBL/GenBank/DDBJ whole genome shotgun (WGS) entry which is preliminary data.</text>
</comment>
<evidence type="ECO:0000313" key="2">
    <source>
        <dbReference type="EMBL" id="KAG5605109.1"/>
    </source>
</evidence>
<organism evidence="2 3">
    <name type="scientific">Solanum commersonii</name>
    <name type="common">Commerson's wild potato</name>
    <name type="synonym">Commerson's nightshade</name>
    <dbReference type="NCBI Taxonomy" id="4109"/>
    <lineage>
        <taxon>Eukaryota</taxon>
        <taxon>Viridiplantae</taxon>
        <taxon>Streptophyta</taxon>
        <taxon>Embryophyta</taxon>
        <taxon>Tracheophyta</taxon>
        <taxon>Spermatophyta</taxon>
        <taxon>Magnoliopsida</taxon>
        <taxon>eudicotyledons</taxon>
        <taxon>Gunneridae</taxon>
        <taxon>Pentapetalae</taxon>
        <taxon>asterids</taxon>
        <taxon>lamiids</taxon>
        <taxon>Solanales</taxon>
        <taxon>Solanaceae</taxon>
        <taxon>Solanoideae</taxon>
        <taxon>Solaneae</taxon>
        <taxon>Solanum</taxon>
    </lineage>
</organism>
<evidence type="ECO:0000313" key="3">
    <source>
        <dbReference type="Proteomes" id="UP000824120"/>
    </source>
</evidence>
<feature type="compositionally biased region" description="Polar residues" evidence="1">
    <location>
        <begin position="7"/>
        <end position="23"/>
    </location>
</feature>
<keyword evidence="3" id="KW-1185">Reference proteome</keyword>
<evidence type="ECO:0000256" key="1">
    <source>
        <dbReference type="SAM" id="MobiDB-lite"/>
    </source>
</evidence>
<dbReference type="EMBL" id="JACXVP010000005">
    <property type="protein sequence ID" value="KAG5605109.1"/>
    <property type="molecule type" value="Genomic_DNA"/>
</dbReference>
<dbReference type="Proteomes" id="UP000824120">
    <property type="component" value="Chromosome 5"/>
</dbReference>
<gene>
    <name evidence="2" type="ORF">H5410_026601</name>
</gene>
<proteinExistence type="predicted"/>
<protein>
    <submittedName>
        <fullName evidence="2">Uncharacterized protein</fullName>
    </submittedName>
</protein>
<name>A0A9J5YZ07_SOLCO</name>
<dbReference type="AlphaFoldDB" id="A0A9J5YZ07"/>
<sequence length="110" mass="11896">MKDLSEKSQGIRNNIGKKSSTRFSSPICCSREAITSMGDSVATEALGLAAIDEVGIISDKVDVLIVESIFERVLLVVQVRNEEPVEISLTLDHVKYGCSANGCFGEISKF</sequence>